<dbReference type="PANTHER" id="PTHR13457:SF1">
    <property type="entry name" value="HEAT REPEAT-CONTAINING PROTEIN 1"/>
    <property type="match status" value="1"/>
</dbReference>
<comment type="function">
    <text evidence="7">Involved in nucleolar processing of pre-18S ribosomal RNA.</text>
</comment>
<evidence type="ECO:0000256" key="1">
    <source>
        <dbReference type="ARBA" id="ARBA00004604"/>
    </source>
</evidence>
<dbReference type="Gene3D" id="1.25.10.10">
    <property type="entry name" value="Leucine-rich Repeat Variant"/>
    <property type="match status" value="2"/>
</dbReference>
<gene>
    <name evidence="9" type="primary">HEATR1_1</name>
    <name evidence="9" type="ORF">AVEN_16214_1</name>
</gene>
<evidence type="ECO:0000256" key="6">
    <source>
        <dbReference type="ARBA" id="ARBA00023274"/>
    </source>
</evidence>
<name>A0A4Y2J5U9_ARAVE</name>
<dbReference type="GO" id="GO:0045943">
    <property type="term" value="P:positive regulation of transcription by RNA polymerase I"/>
    <property type="evidence" value="ECO:0007669"/>
    <property type="project" value="TreeGrafter"/>
</dbReference>
<evidence type="ECO:0000256" key="2">
    <source>
        <dbReference type="ARBA" id="ARBA00010559"/>
    </source>
</evidence>
<proteinExistence type="inferred from homology"/>
<dbReference type="OrthoDB" id="31183at2759"/>
<dbReference type="InterPro" id="IPR040191">
    <property type="entry name" value="UTP10"/>
</dbReference>
<dbReference type="InterPro" id="IPR011989">
    <property type="entry name" value="ARM-like"/>
</dbReference>
<sequence length="2092" mass="239497">MAGETALARQLKKLAVPQSSLLIQDKLRKSFLFDHREAATVGRDEIFAYGTNGLEKLKLTNPMFAKFENNLFHVTYKEMERSVQTANVNKKLDEKITEFLRMLSPFVTFRAAHEALEWLIYRFHIHLYNADELVACALPHYYSSTFVRIVQLLDLNDPSCRWAWLLPVQKSGVPLEKSAILNRISGDGGFKKFLCDLAPNSLKVFKSCTSLANPVISFSTLSIYEALCKGESITDSMVVFMFPYILKGLKSGHHDYMCSSYLIISAIVMRVKLEDIVLFELLTRVFENYRPELAKEAFELLVLIFQQQSIKKMPLQFFKLLVSIEDCTNHLVYMSELYDTASLIRVIIRKSVPYTLGLELRKLSKRKCKQATAFCKALMNSLQLNEKNAFMFVKLILKCYLQLCVSKKCSEKSLINTAKMLLANLERKYSGYFDKAIESYFQNDWEKEELNQKLKRKVHKLINESVNSLKNKVVNDIQTTLVLGVNHANNHIRKSSIKYMLEHAVLGQVSDASFIESSLFDRLSDDCPNVVLEVLASPQILLHFVDKQKLLTAFEQILKRKFIGKSDWYRVQMKCLDILCEFYLDESYLAFEIFSALLPFIFPLRERTTKGFHRIMSSKLKTFLPILQTLHVPDFKSDEEPVSEQVLLKMNFSFLSSIKKYIAHLDSSSKSLFLTFLMEKSKAEINNSVAVIFTLAAGHALISKEKWEQKLVWIKHLLMFFESLTSRKILDEDFFESIDEETLCEKYVEALQEGKFPSLAVYNTFYRIIVEVRLDFSLTSDLWLAKENHTRFTSFKILTLTYEHCVKQIANPKLSVKSFKLLLTIFLQTRFETVQHLFCFLSNLWANSCDTIPTNLQIAALKSAVESCKDSNNFDWFFDNSQVFISLLRAVASPDVEVCETGLELLSSLLQQTRKSNGAFKPLAEHVYEHWEEISVDNNQCYFFVNKWLSPAAEIYGLQNSISTSELESQHSALQEFIKVLSDDNSPNSVKCTILSCLHGTESVGLLSAYIPLLNKYLSLFVEKKTPDDQQCIRVLELLLQKFSPVTAVCLKDDCVETETFFKCLQLIEQDDTESKSVQSLMLKCLTKEFFTAIPSITVQKKLLDTFLDFYLNSTSDVGVKLKKVLGKLSTFAYWIIKELQDKETSQKQTTLKDFKKSKLKEDNSNLFGSKAWKKITILLEIIQSKSKLDKRELLIPELFNLLNKTLSFDSQSSVEYVKQLILSTIHNCCQNLGSSGLDERQFKVELIVQCIRSSTNPKTHHQSLLLLNLAATLFPEYVLSNVMSIFTFMGSSLVRQDDSYSFQVISQTIETIVPSLLAASSFQKEKDAMQIVASVIRVFVDSLSDIPQHRQLPLFHKLIITLEPSQYLWIPLAQICDQYATVFRSMLSSDESEWKNAPTLEFAINLLKLFTPSVQIDTCINLLNFLSMLPDCKEQSKSEQSVTRNFTEPFNVSAHSNQQLQMYKCNVLSCINIWLSSQVFVSQVSELDTKALFSLEEKYQELLEKALNYLQHQRSVKNLDTDESKNTYSLFPLLFDLVGHINALLPCSLFIQVVRRLLQNPEMPIQKRAIELLNSKLEQQQYIFTEENHKPLLKLLNPLLKVLRKKETDSVGENSALNQQTALYALHLLTKVIGAEYPSKFHKVLNVTIQILKDNENEALTVNALLCLAQLCSSLNIEVLSQLNTFMPIVIGFLSDYKTLALNDCLILGIVTALLSIVENLGMFLSCYMQSIVTGVCLLCSKYLQLNKKVLHEKLLTFQTVLAKDVDLRILLTAVDDSYSSIKASDHNAIISLMTILEEKLSNCSYTDAETYSSQIEQFCLKLLDFRNSSDLNEPISSIELSIISVLKTFVMKLPVSNFYTFFQKLYHWATATEPKLKLRLFTFYNLTCHLSKSLKSLFLIPAKSFLKRAASDLDSNNVSKTKSIDFADNSGMLCQYLNNILDTLNTCFLHDDNKLVDKDNFDFLLQPLVDQLENLSDDGENSYQERISNYLCSCIARFMAAVSDNTLWKKLNYQILLKTRHDSPIVRFATIQVIREVVTVMGDNYLVLLPESIPFLAAIMEDDSSEVEQECNTVITEMEKILGEPIRKYF</sequence>
<keyword evidence="4 7" id="KW-0698">rRNA processing</keyword>
<organism evidence="9 10">
    <name type="scientific">Araneus ventricosus</name>
    <name type="common">Orbweaver spider</name>
    <name type="synonym">Epeira ventricosa</name>
    <dbReference type="NCBI Taxonomy" id="182803"/>
    <lineage>
        <taxon>Eukaryota</taxon>
        <taxon>Metazoa</taxon>
        <taxon>Ecdysozoa</taxon>
        <taxon>Arthropoda</taxon>
        <taxon>Chelicerata</taxon>
        <taxon>Arachnida</taxon>
        <taxon>Araneae</taxon>
        <taxon>Araneomorphae</taxon>
        <taxon>Entelegynae</taxon>
        <taxon>Araneoidea</taxon>
        <taxon>Araneidae</taxon>
        <taxon>Araneus</taxon>
    </lineage>
</organism>
<evidence type="ECO:0000313" key="10">
    <source>
        <dbReference type="Proteomes" id="UP000499080"/>
    </source>
</evidence>
<dbReference type="PANTHER" id="PTHR13457">
    <property type="entry name" value="BAP28"/>
    <property type="match status" value="1"/>
</dbReference>
<evidence type="ECO:0000256" key="3">
    <source>
        <dbReference type="ARBA" id="ARBA00022517"/>
    </source>
</evidence>
<comment type="similarity">
    <text evidence="2 7">Belongs to the HEATR1/UTP10 family.</text>
</comment>
<protein>
    <recommendedName>
        <fullName evidence="7">HEAT repeat-containing protein 1</fullName>
    </recommendedName>
</protein>
<evidence type="ECO:0000259" key="8">
    <source>
        <dbReference type="SMART" id="SM01036"/>
    </source>
</evidence>
<keyword evidence="5 7" id="KW-0539">Nucleus</keyword>
<accession>A0A4Y2J5U9</accession>
<dbReference type="InterPro" id="IPR022125">
    <property type="entry name" value="U3snoRNP10_N"/>
</dbReference>
<keyword evidence="10" id="KW-1185">Reference proteome</keyword>
<comment type="subcellular location">
    <subcellularLocation>
        <location evidence="1 7">Nucleus</location>
        <location evidence="1 7">Nucleolus</location>
    </subcellularLocation>
</comment>
<dbReference type="SUPFAM" id="SSF48371">
    <property type="entry name" value="ARM repeat"/>
    <property type="match status" value="1"/>
</dbReference>
<dbReference type="InterPro" id="IPR012954">
    <property type="entry name" value="BP28_C_dom"/>
</dbReference>
<dbReference type="InterPro" id="IPR016024">
    <property type="entry name" value="ARM-type_fold"/>
</dbReference>
<dbReference type="GO" id="GO:0000462">
    <property type="term" value="P:maturation of SSU-rRNA from tricistronic rRNA transcript (SSU-rRNA, 5.8S rRNA, LSU-rRNA)"/>
    <property type="evidence" value="ECO:0007669"/>
    <property type="project" value="TreeGrafter"/>
</dbReference>
<comment type="caution">
    <text evidence="9">The sequence shown here is derived from an EMBL/GenBank/DDBJ whole genome shotgun (WGS) entry which is preliminary data.</text>
</comment>
<keyword evidence="3 7" id="KW-0690">Ribosome biogenesis</keyword>
<dbReference type="Pfam" id="PF23243">
    <property type="entry name" value="HEAT_HEATR1"/>
    <property type="match status" value="1"/>
</dbReference>
<dbReference type="EMBL" id="BGPR01003177">
    <property type="protein sequence ID" value="GBM84678.1"/>
    <property type="molecule type" value="Genomic_DNA"/>
</dbReference>
<keyword evidence="6 7" id="KW-0687">Ribonucleoprotein</keyword>
<dbReference type="GO" id="GO:0030686">
    <property type="term" value="C:90S preribosome"/>
    <property type="evidence" value="ECO:0007669"/>
    <property type="project" value="TreeGrafter"/>
</dbReference>
<dbReference type="Pfam" id="PF12397">
    <property type="entry name" value="U3snoRNP10"/>
    <property type="match status" value="1"/>
</dbReference>
<feature type="domain" description="BP28 C-terminal" evidence="8">
    <location>
        <begin position="1807"/>
        <end position="1957"/>
    </location>
</feature>
<dbReference type="Proteomes" id="UP000499080">
    <property type="component" value="Unassembled WGS sequence"/>
</dbReference>
<evidence type="ECO:0000256" key="5">
    <source>
        <dbReference type="ARBA" id="ARBA00023242"/>
    </source>
</evidence>
<evidence type="ECO:0000313" key="9">
    <source>
        <dbReference type="EMBL" id="GBM84678.1"/>
    </source>
</evidence>
<evidence type="ECO:0000256" key="4">
    <source>
        <dbReference type="ARBA" id="ARBA00022552"/>
    </source>
</evidence>
<dbReference type="GO" id="GO:0032040">
    <property type="term" value="C:small-subunit processome"/>
    <property type="evidence" value="ECO:0007669"/>
    <property type="project" value="TreeGrafter"/>
</dbReference>
<dbReference type="SMART" id="SM01036">
    <property type="entry name" value="BP28CT"/>
    <property type="match status" value="1"/>
</dbReference>
<evidence type="ECO:0000256" key="7">
    <source>
        <dbReference type="RuleBase" id="RU367065"/>
    </source>
</evidence>
<reference evidence="9 10" key="1">
    <citation type="journal article" date="2019" name="Sci. Rep.">
        <title>Orb-weaving spider Araneus ventricosus genome elucidates the spidroin gene catalogue.</title>
        <authorList>
            <person name="Kono N."/>
            <person name="Nakamura H."/>
            <person name="Ohtoshi R."/>
            <person name="Moran D.A.P."/>
            <person name="Shinohara A."/>
            <person name="Yoshida Y."/>
            <person name="Fujiwara M."/>
            <person name="Mori M."/>
            <person name="Tomita M."/>
            <person name="Arakawa K."/>
        </authorList>
    </citation>
    <scope>NUCLEOTIDE SEQUENCE [LARGE SCALE GENOMIC DNA]</scope>
</reference>
<dbReference type="Pfam" id="PF08146">
    <property type="entry name" value="BP28CT"/>
    <property type="match status" value="1"/>
</dbReference>
<dbReference type="InterPro" id="IPR056473">
    <property type="entry name" value="HEAT_Utp10/HEAT1"/>
</dbReference>
<dbReference type="GO" id="GO:0034455">
    <property type="term" value="C:t-UTP complex"/>
    <property type="evidence" value="ECO:0007669"/>
    <property type="project" value="TreeGrafter"/>
</dbReference>
<dbReference type="GO" id="GO:0030515">
    <property type="term" value="F:snoRNA binding"/>
    <property type="evidence" value="ECO:0007669"/>
    <property type="project" value="TreeGrafter"/>
</dbReference>